<dbReference type="EMBL" id="BDGU01000112">
    <property type="protein sequence ID" value="GAW02782.1"/>
    <property type="molecule type" value="Genomic_DNA"/>
</dbReference>
<gene>
    <name evidence="2" type="ORF">LENED_004450</name>
</gene>
<organism evidence="2 3">
    <name type="scientific">Lentinula edodes</name>
    <name type="common">Shiitake mushroom</name>
    <name type="synonym">Lentinus edodes</name>
    <dbReference type="NCBI Taxonomy" id="5353"/>
    <lineage>
        <taxon>Eukaryota</taxon>
        <taxon>Fungi</taxon>
        <taxon>Dikarya</taxon>
        <taxon>Basidiomycota</taxon>
        <taxon>Agaricomycotina</taxon>
        <taxon>Agaricomycetes</taxon>
        <taxon>Agaricomycetidae</taxon>
        <taxon>Agaricales</taxon>
        <taxon>Marasmiineae</taxon>
        <taxon>Omphalotaceae</taxon>
        <taxon>Lentinula</taxon>
    </lineage>
</organism>
<reference evidence="2 3" key="1">
    <citation type="submission" date="2016-08" db="EMBL/GenBank/DDBJ databases">
        <authorList>
            <consortium name="Lentinula edodes genome sequencing consortium"/>
            <person name="Sakamoto Y."/>
            <person name="Nakade K."/>
            <person name="Sato S."/>
            <person name="Yoshida Y."/>
            <person name="Miyazaki K."/>
            <person name="Natsume S."/>
            <person name="Konno N."/>
        </authorList>
    </citation>
    <scope>NUCLEOTIDE SEQUENCE [LARGE SCALE GENOMIC DNA]</scope>
    <source>
        <strain evidence="2 3">NBRC 111202</strain>
    </source>
</reference>
<evidence type="ECO:0000313" key="3">
    <source>
        <dbReference type="Proteomes" id="UP000188533"/>
    </source>
</evidence>
<feature type="compositionally biased region" description="Low complexity" evidence="1">
    <location>
        <begin position="1"/>
        <end position="17"/>
    </location>
</feature>
<evidence type="ECO:0000256" key="1">
    <source>
        <dbReference type="SAM" id="MobiDB-lite"/>
    </source>
</evidence>
<evidence type="ECO:0000313" key="2">
    <source>
        <dbReference type="EMBL" id="GAW02782.1"/>
    </source>
</evidence>
<comment type="caution">
    <text evidence="2">The sequence shown here is derived from an EMBL/GenBank/DDBJ whole genome shotgun (WGS) entry which is preliminary data.</text>
</comment>
<sequence length="134" mass="14931">MPSVLSKAASRKASQSRNPGNPLHPVSPEELESWSDGGDSESTLNETLPDDLDEPWPYTFHKGQAVWVRTSGGNWHSGRVSSETTRKGNTRKKEGLFYPVKFDGNLRKYFAPQNGEIKPDTPHIRGLLKKGGWL</sequence>
<dbReference type="AlphaFoldDB" id="A0A1Q3E697"/>
<feature type="region of interest" description="Disordered" evidence="1">
    <location>
        <begin position="72"/>
        <end position="92"/>
    </location>
</feature>
<feature type="compositionally biased region" description="Polar residues" evidence="1">
    <location>
        <begin position="72"/>
        <end position="83"/>
    </location>
</feature>
<dbReference type="OrthoDB" id="3205170at2759"/>
<name>A0A1Q3E697_LENED</name>
<dbReference type="Proteomes" id="UP000188533">
    <property type="component" value="Unassembled WGS sequence"/>
</dbReference>
<accession>A0A1Q3E697</accession>
<proteinExistence type="predicted"/>
<keyword evidence="3" id="KW-1185">Reference proteome</keyword>
<feature type="region of interest" description="Disordered" evidence="1">
    <location>
        <begin position="1"/>
        <end position="52"/>
    </location>
</feature>
<reference evidence="2 3" key="2">
    <citation type="submission" date="2017-02" db="EMBL/GenBank/DDBJ databases">
        <title>A genome survey and senescence transcriptome analysis in Lentinula edodes.</title>
        <authorList>
            <person name="Sakamoto Y."/>
            <person name="Nakade K."/>
            <person name="Sato S."/>
            <person name="Yoshida Y."/>
            <person name="Miyazaki K."/>
            <person name="Natsume S."/>
            <person name="Konno N."/>
        </authorList>
    </citation>
    <scope>NUCLEOTIDE SEQUENCE [LARGE SCALE GENOMIC DNA]</scope>
    <source>
        <strain evidence="2 3">NBRC 111202</strain>
    </source>
</reference>
<protein>
    <submittedName>
        <fullName evidence="2">Uncharacterized protein</fullName>
    </submittedName>
</protein>